<accession>A0A7C9AT90</accession>
<reference evidence="1" key="2">
    <citation type="submission" date="2020-07" db="EMBL/GenBank/DDBJ databases">
        <authorList>
            <person name="Vera ALvarez R."/>
            <person name="Arias-Moreno D.M."/>
            <person name="Jimenez-Jacinto V."/>
            <person name="Jimenez-Bremont J.F."/>
            <person name="Swaminathan K."/>
            <person name="Moose S.P."/>
            <person name="Guerrero-Gonzalez M.L."/>
            <person name="Marino-Ramirez L."/>
            <person name="Landsman D."/>
            <person name="Rodriguez-Kessler M."/>
            <person name="Delgado-Sanchez P."/>
        </authorList>
    </citation>
    <scope>NUCLEOTIDE SEQUENCE</scope>
    <source>
        <tissue evidence="1">Cladode</tissue>
    </source>
</reference>
<protein>
    <submittedName>
        <fullName evidence="1">Uncharacterized protein</fullName>
    </submittedName>
</protein>
<dbReference type="EMBL" id="GISG01270360">
    <property type="protein sequence ID" value="MBA4676212.1"/>
    <property type="molecule type" value="Transcribed_RNA"/>
</dbReference>
<organism evidence="1">
    <name type="scientific">Opuntia streptacantha</name>
    <name type="common">Prickly pear cactus</name>
    <name type="synonym">Opuntia cardona</name>
    <dbReference type="NCBI Taxonomy" id="393608"/>
    <lineage>
        <taxon>Eukaryota</taxon>
        <taxon>Viridiplantae</taxon>
        <taxon>Streptophyta</taxon>
        <taxon>Embryophyta</taxon>
        <taxon>Tracheophyta</taxon>
        <taxon>Spermatophyta</taxon>
        <taxon>Magnoliopsida</taxon>
        <taxon>eudicotyledons</taxon>
        <taxon>Gunneridae</taxon>
        <taxon>Pentapetalae</taxon>
        <taxon>Caryophyllales</taxon>
        <taxon>Cactineae</taxon>
        <taxon>Cactaceae</taxon>
        <taxon>Opuntioideae</taxon>
        <taxon>Opuntia</taxon>
    </lineage>
</organism>
<evidence type="ECO:0000313" key="1">
    <source>
        <dbReference type="EMBL" id="MBA4676212.1"/>
    </source>
</evidence>
<name>A0A7C9AT90_OPUST</name>
<reference evidence="1" key="1">
    <citation type="journal article" date="2013" name="J. Plant Res.">
        <title>Effect of fungi and light on seed germination of three Opuntia species from semiarid lands of central Mexico.</title>
        <authorList>
            <person name="Delgado-Sanchez P."/>
            <person name="Jimenez-Bremont J.F."/>
            <person name="Guerrero-Gonzalez Mde L."/>
            <person name="Flores J."/>
        </authorList>
    </citation>
    <scope>NUCLEOTIDE SEQUENCE</scope>
    <source>
        <tissue evidence="1">Cladode</tissue>
    </source>
</reference>
<dbReference type="AlphaFoldDB" id="A0A7C9AT90"/>
<proteinExistence type="predicted"/>
<sequence>MHNPYHLQESESECRLKLCRWHVNVHVHTGISYHIKEGGDRDFFTRRRLGCCDIKMINSRKISTEDGGWTIRNNAQIFTGPSFDCFDLKIQVLVIERRLLRFEDPGPLNLFTLEGERAAAFVRV</sequence>